<accession>A0A1Y0IB65</accession>
<dbReference type="AlphaFoldDB" id="A0A1Y0IB65"/>
<dbReference type="KEGG" id="ome:OLMES_2962"/>
<evidence type="ECO:0000313" key="2">
    <source>
        <dbReference type="Proteomes" id="UP000196027"/>
    </source>
</evidence>
<keyword evidence="2" id="KW-1185">Reference proteome</keyword>
<reference evidence="1 2" key="1">
    <citation type="submission" date="2017-05" db="EMBL/GenBank/DDBJ databases">
        <title>Genomic insights into alkan degradation activity of Oleiphilus messinensis.</title>
        <authorList>
            <person name="Kozyavkin S.A."/>
            <person name="Slesarev A.I."/>
            <person name="Golyshin P.N."/>
            <person name="Korzhenkov A."/>
            <person name="Golyshina O.N."/>
            <person name="Toshchakov S.V."/>
        </authorList>
    </citation>
    <scope>NUCLEOTIDE SEQUENCE [LARGE SCALE GENOMIC DNA]</scope>
    <source>
        <strain evidence="1 2">ME102</strain>
    </source>
</reference>
<sequence>MKANDFHSLEKQIADLPHSQKKALRDHLSNLRMPTLNQLLSVRHRTNSAVTAGAMI</sequence>
<name>A0A1Y0IB65_9GAMM</name>
<organism evidence="1 2">
    <name type="scientific">Oleiphilus messinensis</name>
    <dbReference type="NCBI Taxonomy" id="141451"/>
    <lineage>
        <taxon>Bacteria</taxon>
        <taxon>Pseudomonadati</taxon>
        <taxon>Pseudomonadota</taxon>
        <taxon>Gammaproteobacteria</taxon>
        <taxon>Oceanospirillales</taxon>
        <taxon>Oleiphilaceae</taxon>
        <taxon>Oleiphilus</taxon>
    </lineage>
</organism>
<proteinExistence type="predicted"/>
<protein>
    <submittedName>
        <fullName evidence="1">Uncharacterized protein</fullName>
    </submittedName>
</protein>
<gene>
    <name evidence="1" type="ORF">OLMES_2962</name>
</gene>
<dbReference type="EMBL" id="CP021425">
    <property type="protein sequence ID" value="ARU57006.1"/>
    <property type="molecule type" value="Genomic_DNA"/>
</dbReference>
<dbReference type="Proteomes" id="UP000196027">
    <property type="component" value="Chromosome"/>
</dbReference>
<evidence type="ECO:0000313" key="1">
    <source>
        <dbReference type="EMBL" id="ARU57006.1"/>
    </source>
</evidence>